<protein>
    <submittedName>
        <fullName evidence="2">Uncharacterized protein</fullName>
    </submittedName>
</protein>
<evidence type="ECO:0000313" key="3">
    <source>
        <dbReference type="Proteomes" id="UP000825729"/>
    </source>
</evidence>
<dbReference type="InterPro" id="IPR004158">
    <property type="entry name" value="DUF247_pln"/>
</dbReference>
<feature type="region of interest" description="Disordered" evidence="1">
    <location>
        <begin position="252"/>
        <end position="296"/>
    </location>
</feature>
<comment type="caution">
    <text evidence="2">The sequence shown here is derived from an EMBL/GenBank/DDBJ whole genome shotgun (WGS) entry which is preliminary data.</text>
</comment>
<sequence length="332" mass="38020">MSTGEGEDDQSWMISAKNKYDSLTAEQTHTGLPTIVKVPHIIRRTNEDAYEPEILSIGPYHRENMRLQQMEKKKWKYLRDFCSRNEGLTLDDILDKVQELKKSARDCYSEEIPVREDEFGEMLMLDACFVLELFLKSEQRKSEPGEEKKELFEGDLIFASTSEWILRCVARDLLLAENQIPFFVLVHLFNSFAKQASPVSLISLTVNFFKTPYYILSKAESSIQGKKSFHPEESSLLHLLHLLHSHFMATSDHSPTHDPLPNFDSPRGSSLLPVSDRKKPTSSSDDDNNRRNLNNKLKYGNIGLGLHEACRAPLMTNSRVERTESLPRFLAG</sequence>
<keyword evidence="3" id="KW-1185">Reference proteome</keyword>
<dbReference type="PANTHER" id="PTHR31170">
    <property type="entry name" value="BNAC04G53230D PROTEIN"/>
    <property type="match status" value="1"/>
</dbReference>
<dbReference type="Pfam" id="PF03140">
    <property type="entry name" value="DUF247"/>
    <property type="match status" value="1"/>
</dbReference>
<organism evidence="2 3">
    <name type="scientific">Aristolochia fimbriata</name>
    <name type="common">White veined hardy Dutchman's pipe vine</name>
    <dbReference type="NCBI Taxonomy" id="158543"/>
    <lineage>
        <taxon>Eukaryota</taxon>
        <taxon>Viridiplantae</taxon>
        <taxon>Streptophyta</taxon>
        <taxon>Embryophyta</taxon>
        <taxon>Tracheophyta</taxon>
        <taxon>Spermatophyta</taxon>
        <taxon>Magnoliopsida</taxon>
        <taxon>Magnoliidae</taxon>
        <taxon>Piperales</taxon>
        <taxon>Aristolochiaceae</taxon>
        <taxon>Aristolochia</taxon>
    </lineage>
</organism>
<dbReference type="Proteomes" id="UP000825729">
    <property type="component" value="Unassembled WGS sequence"/>
</dbReference>
<name>A0AAV7DXN9_ARIFI</name>
<accession>A0AAV7DXN9</accession>
<proteinExistence type="predicted"/>
<evidence type="ECO:0000313" key="2">
    <source>
        <dbReference type="EMBL" id="KAG9441338.1"/>
    </source>
</evidence>
<reference evidence="2 3" key="1">
    <citation type="submission" date="2021-07" db="EMBL/GenBank/DDBJ databases">
        <title>The Aristolochia fimbriata genome: insights into angiosperm evolution, floral development and chemical biosynthesis.</title>
        <authorList>
            <person name="Jiao Y."/>
        </authorList>
    </citation>
    <scope>NUCLEOTIDE SEQUENCE [LARGE SCALE GENOMIC DNA]</scope>
    <source>
        <strain evidence="2">IBCAS-2021</strain>
        <tissue evidence="2">Leaf</tissue>
    </source>
</reference>
<dbReference type="PANTHER" id="PTHR31170:SF25">
    <property type="entry name" value="BNAA09G04570D PROTEIN"/>
    <property type="match status" value="1"/>
</dbReference>
<gene>
    <name evidence="2" type="ORF">H6P81_017192</name>
</gene>
<dbReference type="EMBL" id="JAINDJ010000007">
    <property type="protein sequence ID" value="KAG9441338.1"/>
    <property type="molecule type" value="Genomic_DNA"/>
</dbReference>
<dbReference type="AlphaFoldDB" id="A0AAV7DXN9"/>
<evidence type="ECO:0000256" key="1">
    <source>
        <dbReference type="SAM" id="MobiDB-lite"/>
    </source>
</evidence>